<evidence type="ECO:0000256" key="1">
    <source>
        <dbReference type="SAM" id="MobiDB-lite"/>
    </source>
</evidence>
<sequence length="371" mass="40519">MAKFLPLIIAAAVVWRLFLWSRAPRDAPTRSVALTLVSLGLSHAVARPGGAHGLDIMTGHNITRLVQNLFLLLACYFLMSFYLYSADAPAARRRARVEGVVVALISAAITVAAVTVPLGALSGPSRTMDMTIPQVAVFYLCAGLYMTYAIGMAGRWSARYARMSSRPHATGLWITAIGLGSLAVACGVRAVFTVVRWSGGSVPHPLMTSAAALLTVSSLLFVVGITYSGLRARITATRLWLRRRRDHRRLTPLWELLTEINPKNELKPASRTPWDRWRARGVHRRYHRRIVECRDGLVDISPYLAAGGKASDLLSLEPAELARRLRRASATIRQGTTAPARAVPLAKPKGDDRDSDVDQLIAVSEALRLTA</sequence>
<dbReference type="OrthoDB" id="3675041at2"/>
<feature type="transmembrane region" description="Helical" evidence="2">
    <location>
        <begin position="97"/>
        <end position="120"/>
    </location>
</feature>
<name>A0A0J7ZM09_STRVR</name>
<protein>
    <recommendedName>
        <fullName evidence="3">DUF6545 domain-containing protein</fullName>
    </recommendedName>
</protein>
<gene>
    <name evidence="4" type="ORF">ACM01_03950</name>
</gene>
<feature type="transmembrane region" description="Helical" evidence="2">
    <location>
        <begin position="132"/>
        <end position="151"/>
    </location>
</feature>
<evidence type="ECO:0000259" key="3">
    <source>
        <dbReference type="Pfam" id="PF20182"/>
    </source>
</evidence>
<reference evidence="4 5" key="1">
    <citation type="submission" date="2015-06" db="EMBL/GenBank/DDBJ databases">
        <authorList>
            <person name="Ju K.-S."/>
            <person name="Doroghazi J.R."/>
            <person name="Metcalf W.W."/>
        </authorList>
    </citation>
    <scope>NUCLEOTIDE SEQUENCE [LARGE SCALE GENOMIC DNA]</scope>
    <source>
        <strain evidence="4 5">NRRL 3414</strain>
    </source>
</reference>
<keyword evidence="2" id="KW-0472">Membrane</keyword>
<feature type="transmembrane region" description="Helical" evidence="2">
    <location>
        <begin position="207"/>
        <end position="230"/>
    </location>
</feature>
<dbReference type="NCBIfam" id="NF042915">
    <property type="entry name" value="MAB_1171c_fam"/>
    <property type="match status" value="1"/>
</dbReference>
<dbReference type="InterPro" id="IPR050039">
    <property type="entry name" value="MAB_1171c-like"/>
</dbReference>
<keyword evidence="2" id="KW-0812">Transmembrane</keyword>
<evidence type="ECO:0000313" key="4">
    <source>
        <dbReference type="EMBL" id="KMS76974.1"/>
    </source>
</evidence>
<dbReference type="PATRIC" id="fig|1938.3.peg.417"/>
<evidence type="ECO:0000313" key="5">
    <source>
        <dbReference type="Proteomes" id="UP000037432"/>
    </source>
</evidence>
<keyword evidence="2" id="KW-1133">Transmembrane helix</keyword>
<dbReference type="InterPro" id="IPR046675">
    <property type="entry name" value="DUF6545"/>
</dbReference>
<dbReference type="RefSeq" id="WP_048579574.1">
    <property type="nucleotide sequence ID" value="NZ_LFNT01000002.1"/>
</dbReference>
<proteinExistence type="predicted"/>
<organism evidence="4 5">
    <name type="scientific">Streptomyces viridochromogenes</name>
    <dbReference type="NCBI Taxonomy" id="1938"/>
    <lineage>
        <taxon>Bacteria</taxon>
        <taxon>Bacillati</taxon>
        <taxon>Actinomycetota</taxon>
        <taxon>Actinomycetes</taxon>
        <taxon>Kitasatosporales</taxon>
        <taxon>Streptomycetaceae</taxon>
        <taxon>Streptomyces</taxon>
    </lineage>
</organism>
<dbReference type="AlphaFoldDB" id="A0A0J7ZM09"/>
<dbReference type="EMBL" id="LFNT01000002">
    <property type="protein sequence ID" value="KMS76974.1"/>
    <property type="molecule type" value="Genomic_DNA"/>
</dbReference>
<feature type="region of interest" description="Disordered" evidence="1">
    <location>
        <begin position="330"/>
        <end position="356"/>
    </location>
</feature>
<feature type="transmembrane region" description="Helical" evidence="2">
    <location>
        <begin position="172"/>
        <end position="195"/>
    </location>
</feature>
<dbReference type="Proteomes" id="UP000037432">
    <property type="component" value="Unassembled WGS sequence"/>
</dbReference>
<evidence type="ECO:0000256" key="2">
    <source>
        <dbReference type="SAM" id="Phobius"/>
    </source>
</evidence>
<dbReference type="Pfam" id="PF20182">
    <property type="entry name" value="DUF6545"/>
    <property type="match status" value="1"/>
</dbReference>
<feature type="domain" description="DUF6545" evidence="3">
    <location>
        <begin position="240"/>
        <end position="368"/>
    </location>
</feature>
<feature type="transmembrane region" description="Helical" evidence="2">
    <location>
        <begin position="65"/>
        <end position="85"/>
    </location>
</feature>
<accession>A0A0J7ZM09</accession>
<comment type="caution">
    <text evidence="4">The sequence shown here is derived from an EMBL/GenBank/DDBJ whole genome shotgun (WGS) entry which is preliminary data.</text>
</comment>